<name>A0A7R7EKD3_9FIRM</name>
<dbReference type="Gene3D" id="1.10.10.10">
    <property type="entry name" value="Winged helix-like DNA-binding domain superfamily/Winged helix DNA-binding domain"/>
    <property type="match status" value="1"/>
</dbReference>
<evidence type="ECO:0000256" key="3">
    <source>
        <dbReference type="ARBA" id="ARBA00023125"/>
    </source>
</evidence>
<evidence type="ECO:0000313" key="6">
    <source>
        <dbReference type="EMBL" id="BCN30077.1"/>
    </source>
</evidence>
<dbReference type="RefSeq" id="WP_271715325.1">
    <property type="nucleotide sequence ID" value="NZ_AP024169.1"/>
</dbReference>
<keyword evidence="2" id="KW-0805">Transcription regulation</keyword>
<dbReference type="GO" id="GO:0003700">
    <property type="term" value="F:DNA-binding transcription factor activity"/>
    <property type="evidence" value="ECO:0007669"/>
    <property type="project" value="InterPro"/>
</dbReference>
<evidence type="ECO:0000313" key="7">
    <source>
        <dbReference type="Proteomes" id="UP000595897"/>
    </source>
</evidence>
<dbReference type="SUPFAM" id="SSF46785">
    <property type="entry name" value="Winged helix' DNA-binding domain"/>
    <property type="match status" value="1"/>
</dbReference>
<sequence>MDTKELKCFVTVYEEKSINQAAQKLFITSQGLSKIIKNLENELGVCLFERSQKGVLPTESAEFLYERANVLICHMEDIENGLKQLEMKEKKLRIACARGVLNALSFQLILDFIQNNPELLVEWGEYANDEVKNMVASYKADVGIVVSTTELEQIVEKQIASRSITLLVYEGHPFYQMEEISIADLVGEKIIILNEQFQVFHAFKRCCMEYGFEPLIVGKTMDSNFLLKLCKLKVGVGVLIDFSTDDFNLDGVKVVHLKEKLTWDIYQICNKRNQSFPTIKTFQKYLEERIL</sequence>
<dbReference type="InterPro" id="IPR036388">
    <property type="entry name" value="WH-like_DNA-bd_sf"/>
</dbReference>
<dbReference type="PROSITE" id="PS50931">
    <property type="entry name" value="HTH_LYSR"/>
    <property type="match status" value="1"/>
</dbReference>
<dbReference type="KEGG" id="ahb:bsdtb5_13720"/>
<dbReference type="Pfam" id="PF00126">
    <property type="entry name" value="HTH_1"/>
    <property type="match status" value="1"/>
</dbReference>
<feature type="domain" description="HTH lysR-type" evidence="5">
    <location>
        <begin position="1"/>
        <end position="58"/>
    </location>
</feature>
<dbReference type="GO" id="GO:0005829">
    <property type="term" value="C:cytosol"/>
    <property type="evidence" value="ECO:0007669"/>
    <property type="project" value="TreeGrafter"/>
</dbReference>
<dbReference type="PANTHER" id="PTHR30419:SF8">
    <property type="entry name" value="NITROGEN ASSIMILATION TRANSCRIPTIONAL ACTIVATOR-RELATED"/>
    <property type="match status" value="1"/>
</dbReference>
<dbReference type="SUPFAM" id="SSF53850">
    <property type="entry name" value="Periplasmic binding protein-like II"/>
    <property type="match status" value="1"/>
</dbReference>
<evidence type="ECO:0000259" key="5">
    <source>
        <dbReference type="PROSITE" id="PS50931"/>
    </source>
</evidence>
<organism evidence="6 7">
    <name type="scientific">Anaeromicropila herbilytica</name>
    <dbReference type="NCBI Taxonomy" id="2785025"/>
    <lineage>
        <taxon>Bacteria</taxon>
        <taxon>Bacillati</taxon>
        <taxon>Bacillota</taxon>
        <taxon>Clostridia</taxon>
        <taxon>Lachnospirales</taxon>
        <taxon>Lachnospiraceae</taxon>
        <taxon>Anaeromicropila</taxon>
    </lineage>
</organism>
<comment type="similarity">
    <text evidence="1">Belongs to the LysR transcriptional regulatory family.</text>
</comment>
<gene>
    <name evidence="6" type="primary">ywbI</name>
    <name evidence="6" type="ORF">bsdtb5_13720</name>
</gene>
<keyword evidence="7" id="KW-1185">Reference proteome</keyword>
<reference evidence="6 7" key="1">
    <citation type="submission" date="2020-11" db="EMBL/GenBank/DDBJ databases">
        <title>Draft genome sequencing of a Lachnospiraceae strain isolated from anoxic soil subjected to BSD treatment.</title>
        <authorList>
            <person name="Uek A."/>
            <person name="Tonouchi A."/>
        </authorList>
    </citation>
    <scope>NUCLEOTIDE SEQUENCE [LARGE SCALE GENOMIC DNA]</scope>
    <source>
        <strain evidence="6 7">TB5</strain>
    </source>
</reference>
<dbReference type="AlphaFoldDB" id="A0A7R7EKD3"/>
<dbReference type="GO" id="GO:0003677">
    <property type="term" value="F:DNA binding"/>
    <property type="evidence" value="ECO:0007669"/>
    <property type="project" value="UniProtKB-KW"/>
</dbReference>
<evidence type="ECO:0000256" key="1">
    <source>
        <dbReference type="ARBA" id="ARBA00009437"/>
    </source>
</evidence>
<protein>
    <submittedName>
        <fullName evidence="6">Putative HTH-type transcriptional regulator YwbI</fullName>
    </submittedName>
</protein>
<dbReference type="Gene3D" id="3.40.190.290">
    <property type="match status" value="1"/>
</dbReference>
<dbReference type="CDD" id="cd05466">
    <property type="entry name" value="PBP2_LTTR_substrate"/>
    <property type="match status" value="1"/>
</dbReference>
<dbReference type="Pfam" id="PF03466">
    <property type="entry name" value="LysR_substrate"/>
    <property type="match status" value="1"/>
</dbReference>
<dbReference type="InterPro" id="IPR050950">
    <property type="entry name" value="HTH-type_LysR_regulators"/>
</dbReference>
<dbReference type="PANTHER" id="PTHR30419">
    <property type="entry name" value="HTH-TYPE TRANSCRIPTIONAL REGULATOR YBHD"/>
    <property type="match status" value="1"/>
</dbReference>
<proteinExistence type="inferred from homology"/>
<dbReference type="EMBL" id="AP024169">
    <property type="protein sequence ID" value="BCN30077.1"/>
    <property type="molecule type" value="Genomic_DNA"/>
</dbReference>
<dbReference type="InterPro" id="IPR036390">
    <property type="entry name" value="WH_DNA-bd_sf"/>
</dbReference>
<accession>A0A7R7EKD3</accession>
<evidence type="ECO:0000256" key="4">
    <source>
        <dbReference type="ARBA" id="ARBA00023163"/>
    </source>
</evidence>
<dbReference type="InterPro" id="IPR005119">
    <property type="entry name" value="LysR_subst-bd"/>
</dbReference>
<keyword evidence="4" id="KW-0804">Transcription</keyword>
<dbReference type="Proteomes" id="UP000595897">
    <property type="component" value="Chromosome"/>
</dbReference>
<evidence type="ECO:0000256" key="2">
    <source>
        <dbReference type="ARBA" id="ARBA00023015"/>
    </source>
</evidence>
<keyword evidence="3" id="KW-0238">DNA-binding</keyword>
<dbReference type="InterPro" id="IPR000847">
    <property type="entry name" value="LysR_HTH_N"/>
</dbReference>